<evidence type="ECO:0000313" key="2">
    <source>
        <dbReference type="Proteomes" id="UP000248856"/>
    </source>
</evidence>
<proteinExistence type="predicted"/>
<dbReference type="InterPro" id="IPR014710">
    <property type="entry name" value="RmlC-like_jellyroll"/>
</dbReference>
<keyword evidence="2" id="KW-1185">Reference proteome</keyword>
<dbReference type="PANTHER" id="PTHR37694">
    <property type="entry name" value="SLR8022 PROTEIN"/>
    <property type="match status" value="1"/>
</dbReference>
<comment type="caution">
    <text evidence="1">The sequence shown here is derived from an EMBL/GenBank/DDBJ whole genome shotgun (WGS) entry which is preliminary data.</text>
</comment>
<gene>
    <name evidence="1" type="ORF">AX018_101635</name>
</gene>
<dbReference type="OrthoDB" id="8265259at2"/>
<dbReference type="Gene3D" id="2.60.120.10">
    <property type="entry name" value="Jelly Rolls"/>
    <property type="match status" value="1"/>
</dbReference>
<protein>
    <submittedName>
        <fullName evidence="1">Quercetin dioxygenase-like cupin family protein</fullName>
    </submittedName>
</protein>
<keyword evidence="1" id="KW-0223">Dioxygenase</keyword>
<dbReference type="CDD" id="cd02230">
    <property type="entry name" value="cupin_HP0902-like"/>
    <property type="match status" value="1"/>
</dbReference>
<keyword evidence="1" id="KW-0560">Oxidoreductase</keyword>
<dbReference type="EMBL" id="QLTA01000016">
    <property type="protein sequence ID" value="RAR82828.1"/>
    <property type="molecule type" value="Genomic_DNA"/>
</dbReference>
<accession>A0A328Z9U2</accession>
<dbReference type="AlphaFoldDB" id="A0A328Z9U2"/>
<dbReference type="PANTHER" id="PTHR37694:SF1">
    <property type="entry name" value="SLR8022 PROTEIN"/>
    <property type="match status" value="1"/>
</dbReference>
<sequence>MALPHARSAEVVSIHPLGPALENTATSAIIKAAQLEVIRAVLPAGKELRQHDTPGEVTIQCIEGEVEFHSASGASLLRAGDFIHLQARAPHSLRAVRPASLLLTLCLAPG</sequence>
<organism evidence="1 2">
    <name type="scientific">Paracidovorax anthurii</name>
    <dbReference type="NCBI Taxonomy" id="78229"/>
    <lineage>
        <taxon>Bacteria</taxon>
        <taxon>Pseudomonadati</taxon>
        <taxon>Pseudomonadota</taxon>
        <taxon>Betaproteobacteria</taxon>
        <taxon>Burkholderiales</taxon>
        <taxon>Comamonadaceae</taxon>
        <taxon>Paracidovorax</taxon>
    </lineage>
</organism>
<dbReference type="RefSeq" id="WP_111877164.1">
    <property type="nucleotide sequence ID" value="NZ_CBCSGC010000171.1"/>
</dbReference>
<dbReference type="InterPro" id="IPR011051">
    <property type="entry name" value="RmlC_Cupin_sf"/>
</dbReference>
<dbReference type="SUPFAM" id="SSF51182">
    <property type="entry name" value="RmlC-like cupins"/>
    <property type="match status" value="1"/>
</dbReference>
<dbReference type="Proteomes" id="UP000248856">
    <property type="component" value="Unassembled WGS sequence"/>
</dbReference>
<reference evidence="1 2" key="1">
    <citation type="submission" date="2018-06" db="EMBL/GenBank/DDBJ databases">
        <title>Genomic Encyclopedia of Archaeal and Bacterial Type Strains, Phase II (KMG-II): from individual species to whole genera.</title>
        <authorList>
            <person name="Goeker M."/>
        </authorList>
    </citation>
    <scope>NUCLEOTIDE SEQUENCE [LARGE SCALE GENOMIC DNA]</scope>
    <source>
        <strain evidence="1 2">CFPB 3232</strain>
    </source>
</reference>
<name>A0A328Z9U2_9BURK</name>
<dbReference type="GO" id="GO:0051213">
    <property type="term" value="F:dioxygenase activity"/>
    <property type="evidence" value="ECO:0007669"/>
    <property type="project" value="UniProtKB-KW"/>
</dbReference>
<evidence type="ECO:0000313" key="1">
    <source>
        <dbReference type="EMBL" id="RAR82828.1"/>
    </source>
</evidence>